<name>A0A937XI08_UNCW3</name>
<dbReference type="AlphaFoldDB" id="A0A937XI08"/>
<accession>A0A937XI08</accession>
<evidence type="ECO:0000313" key="5">
    <source>
        <dbReference type="Proteomes" id="UP000779900"/>
    </source>
</evidence>
<dbReference type="Pfam" id="PF13579">
    <property type="entry name" value="Glyco_trans_4_4"/>
    <property type="match status" value="1"/>
</dbReference>
<dbReference type="Gene3D" id="3.40.50.2000">
    <property type="entry name" value="Glycogen Phosphorylase B"/>
    <property type="match status" value="2"/>
</dbReference>
<evidence type="ECO:0000256" key="1">
    <source>
        <dbReference type="SAM" id="Phobius"/>
    </source>
</evidence>
<dbReference type="Pfam" id="PF00534">
    <property type="entry name" value="Glycos_transf_1"/>
    <property type="match status" value="1"/>
</dbReference>
<dbReference type="PANTHER" id="PTHR45947">
    <property type="entry name" value="SULFOQUINOVOSYL TRANSFERASE SQD2"/>
    <property type="match status" value="1"/>
</dbReference>
<dbReference type="InterPro" id="IPR001296">
    <property type="entry name" value="Glyco_trans_1"/>
</dbReference>
<dbReference type="InterPro" id="IPR028098">
    <property type="entry name" value="Glyco_trans_4-like_N"/>
</dbReference>
<proteinExistence type="predicted"/>
<dbReference type="SUPFAM" id="SSF53756">
    <property type="entry name" value="UDP-Glycosyltransferase/glycogen phosphorylase"/>
    <property type="match status" value="1"/>
</dbReference>
<evidence type="ECO:0000313" key="4">
    <source>
        <dbReference type="EMBL" id="MBM3332001.1"/>
    </source>
</evidence>
<dbReference type="EMBL" id="VGIR01000054">
    <property type="protein sequence ID" value="MBM3332001.1"/>
    <property type="molecule type" value="Genomic_DNA"/>
</dbReference>
<comment type="caution">
    <text evidence="4">The sequence shown here is derived from an EMBL/GenBank/DDBJ whole genome shotgun (WGS) entry which is preliminary data.</text>
</comment>
<dbReference type="InterPro" id="IPR050194">
    <property type="entry name" value="Glycosyltransferase_grp1"/>
</dbReference>
<sequence>MKILYITTAYPRNESDVITPWLVETITRLRGAGHDVRVFTSSYRGLGNQTIDGVPVYRFRYFPRRWEDLTHDEMAMDRIKRGIRYKFLLVSYLLCGTVAAWRLCRREQFDIIHVHWPLPHSLFGQAAASACRAPTVISFHGAELMVVNNVVRLAKPFLRWAIRTAGAVTANSTHTVQAIRRIYDRSVAIVPFGTAAGTFSESARQEPNATRQLLFVGRLVERKGIPYLIEAVGILAGQMPVHLNIVGSGPEEPGLMELARARGLEQSITFHGRISPDDLARHYGRCDAFVLPAIVDSRGDTEGLGVVLIEAMSYRRPVIASGVGGIVDLVIDEQTGLQVPQKDSQALARAIARVLTDPDLAQRLGHAGFDHVQQNYSWPAIIRRLDGLYRDLSAAA</sequence>
<feature type="domain" description="Glycosyl transferase family 1" evidence="2">
    <location>
        <begin position="206"/>
        <end position="368"/>
    </location>
</feature>
<dbReference type="PANTHER" id="PTHR45947:SF3">
    <property type="entry name" value="SULFOQUINOVOSYL TRANSFERASE SQD2"/>
    <property type="match status" value="1"/>
</dbReference>
<keyword evidence="1" id="KW-0472">Membrane</keyword>
<organism evidence="4 5">
    <name type="scientific">candidate division WOR-3 bacterium</name>
    <dbReference type="NCBI Taxonomy" id="2052148"/>
    <lineage>
        <taxon>Bacteria</taxon>
        <taxon>Bacteria division WOR-3</taxon>
    </lineage>
</organism>
<feature type="transmembrane region" description="Helical" evidence="1">
    <location>
        <begin position="83"/>
        <end position="103"/>
    </location>
</feature>
<keyword evidence="1" id="KW-0812">Transmembrane</keyword>
<dbReference type="CDD" id="cd03801">
    <property type="entry name" value="GT4_PimA-like"/>
    <property type="match status" value="1"/>
</dbReference>
<dbReference type="GO" id="GO:0016757">
    <property type="term" value="F:glycosyltransferase activity"/>
    <property type="evidence" value="ECO:0007669"/>
    <property type="project" value="InterPro"/>
</dbReference>
<feature type="domain" description="Glycosyltransferase subfamily 4-like N-terminal" evidence="3">
    <location>
        <begin position="24"/>
        <end position="191"/>
    </location>
</feature>
<protein>
    <submittedName>
        <fullName evidence="4">Glycosyltransferase family 4 protein</fullName>
    </submittedName>
</protein>
<keyword evidence="1" id="KW-1133">Transmembrane helix</keyword>
<dbReference type="Proteomes" id="UP000779900">
    <property type="component" value="Unassembled WGS sequence"/>
</dbReference>
<reference evidence="4" key="1">
    <citation type="submission" date="2019-03" db="EMBL/GenBank/DDBJ databases">
        <title>Lake Tanganyika Metagenome-Assembled Genomes (MAGs).</title>
        <authorList>
            <person name="Tran P."/>
        </authorList>
    </citation>
    <scope>NUCLEOTIDE SEQUENCE</scope>
    <source>
        <strain evidence="4">K_DeepCast_150m_m2_040</strain>
    </source>
</reference>
<evidence type="ECO:0000259" key="3">
    <source>
        <dbReference type="Pfam" id="PF13579"/>
    </source>
</evidence>
<gene>
    <name evidence="4" type="ORF">FJY68_09160</name>
</gene>
<evidence type="ECO:0000259" key="2">
    <source>
        <dbReference type="Pfam" id="PF00534"/>
    </source>
</evidence>